<evidence type="ECO:0000256" key="1">
    <source>
        <dbReference type="SAM" id="Coils"/>
    </source>
</evidence>
<organism evidence="2 3">
    <name type="scientific">Blepharisma stoltei</name>
    <dbReference type="NCBI Taxonomy" id="1481888"/>
    <lineage>
        <taxon>Eukaryota</taxon>
        <taxon>Sar</taxon>
        <taxon>Alveolata</taxon>
        <taxon>Ciliophora</taxon>
        <taxon>Postciliodesmatophora</taxon>
        <taxon>Heterotrichea</taxon>
        <taxon>Heterotrichida</taxon>
        <taxon>Blepharismidae</taxon>
        <taxon>Blepharisma</taxon>
    </lineage>
</organism>
<gene>
    <name evidence="2" type="ORF">BSTOLATCC_MIC54037</name>
</gene>
<dbReference type="Proteomes" id="UP001162131">
    <property type="component" value="Unassembled WGS sequence"/>
</dbReference>
<keyword evidence="3" id="KW-1185">Reference proteome</keyword>
<proteinExistence type="predicted"/>
<dbReference type="EMBL" id="CAJZBQ010000053">
    <property type="protein sequence ID" value="CAG9331983.1"/>
    <property type="molecule type" value="Genomic_DNA"/>
</dbReference>
<protein>
    <submittedName>
        <fullName evidence="2">Uncharacterized protein</fullName>
    </submittedName>
</protein>
<evidence type="ECO:0000313" key="2">
    <source>
        <dbReference type="EMBL" id="CAG9331983.1"/>
    </source>
</evidence>
<name>A0AAU9JW72_9CILI</name>
<comment type="caution">
    <text evidence="2">The sequence shown here is derived from an EMBL/GenBank/DDBJ whole genome shotgun (WGS) entry which is preliminary data.</text>
</comment>
<keyword evidence="1" id="KW-0175">Coiled coil</keyword>
<reference evidence="2" key="1">
    <citation type="submission" date="2021-09" db="EMBL/GenBank/DDBJ databases">
        <authorList>
            <consortium name="AG Swart"/>
            <person name="Singh M."/>
            <person name="Singh A."/>
            <person name="Seah K."/>
            <person name="Emmerich C."/>
        </authorList>
    </citation>
    <scope>NUCLEOTIDE SEQUENCE</scope>
    <source>
        <strain evidence="2">ATCC30299</strain>
    </source>
</reference>
<feature type="coiled-coil region" evidence="1">
    <location>
        <begin position="160"/>
        <end position="221"/>
    </location>
</feature>
<evidence type="ECO:0000313" key="3">
    <source>
        <dbReference type="Proteomes" id="UP001162131"/>
    </source>
</evidence>
<sequence length="547" mass="63727">MEQSFPEEPISLQLQIDQLKETLKPFNAFIEEISAIKESMNLPNDKNYTITEIICLKSKAENSEEVNSVKKSFFDYKSYMNDINRSISGEFARFNILINEMRNEVNVLTYADLDNKENIKDIKTALYARAFSKELQDLKKYVDTMTPLLIFEEEKAKFENFALKSELEESRAKINKVENTMKIFETKEQAMELIKEINQKFEKLENENKDTVEKIKKCEEFLKENIELTNSKIDYVKNTFELVRERTESKVFSLKEYIESSPWAQDISEIKKNVEDKINKSEMKELRTDISSYVSEMRSHSEAAQTSVTKFSFVLERFDEILLEKSSKDDLEAVKQQLPSFVTKSMFLEQLNMNNTKHSQTQSQILAIYNSQKALESSMQSVISRFESIKRDNQDVSMIARTLEQVYQEINRKADKIEIFDILKVMGKQEDINKISQNNDLAKRQLELTAVLVLALCRTLLKTGENPNSIKKKREDLYRNLGTLVNWIGEDKECKTERSLDLSLTRDEGCNTINTSFKNPIRHKRNSHSLIFQNTKSSLDLPPIKNT</sequence>
<accession>A0AAU9JW72</accession>
<dbReference type="AlphaFoldDB" id="A0AAU9JW72"/>